<dbReference type="Proteomes" id="UP001153076">
    <property type="component" value="Unassembled WGS sequence"/>
</dbReference>
<dbReference type="EMBL" id="JAKOGI010000143">
    <property type="protein sequence ID" value="KAJ8442271.1"/>
    <property type="molecule type" value="Genomic_DNA"/>
</dbReference>
<dbReference type="Pfam" id="PF03168">
    <property type="entry name" value="LEA_2"/>
    <property type="match status" value="1"/>
</dbReference>
<dbReference type="GO" id="GO:0005886">
    <property type="term" value="C:plasma membrane"/>
    <property type="evidence" value="ECO:0007669"/>
    <property type="project" value="TreeGrafter"/>
</dbReference>
<feature type="transmembrane region" description="Helical" evidence="5">
    <location>
        <begin position="43"/>
        <end position="66"/>
    </location>
</feature>
<name>A0A9Q1KDR1_9CARY</name>
<keyword evidence="4 5" id="KW-0472">Membrane</keyword>
<comment type="subcellular location">
    <subcellularLocation>
        <location evidence="1">Membrane</location>
        <topology evidence="1">Single-pass membrane protein</topology>
    </subcellularLocation>
</comment>
<comment type="caution">
    <text evidence="7">The sequence shown here is derived from an EMBL/GenBank/DDBJ whole genome shotgun (WGS) entry which is preliminary data.</text>
</comment>
<evidence type="ECO:0000313" key="7">
    <source>
        <dbReference type="EMBL" id="KAJ8442271.1"/>
    </source>
</evidence>
<dbReference type="InterPro" id="IPR044839">
    <property type="entry name" value="NDR1-like"/>
</dbReference>
<dbReference type="PANTHER" id="PTHR31415:SF3">
    <property type="entry name" value="LATE EMBRYOGENESIS ABUNDANT (LEA) HYDROXYPROLINE-RICH GLYCOPROTEIN FAMILY"/>
    <property type="match status" value="1"/>
</dbReference>
<dbReference type="GO" id="GO:0009506">
    <property type="term" value="C:plasmodesma"/>
    <property type="evidence" value="ECO:0007669"/>
    <property type="project" value="TreeGrafter"/>
</dbReference>
<gene>
    <name evidence="7" type="ORF">Cgig2_011194</name>
</gene>
<protein>
    <recommendedName>
        <fullName evidence="6">Late embryogenesis abundant protein LEA-2 subgroup domain-containing protein</fullName>
    </recommendedName>
</protein>
<evidence type="ECO:0000256" key="3">
    <source>
        <dbReference type="ARBA" id="ARBA00022989"/>
    </source>
</evidence>
<sequence length="227" mass="26042">MNHQHLSIEPVENGPRPFYGRRQSARYYAHRVKESLATRVSKFICTVILFVLFVVGLIAFILWLSLRPHRPRFHLEEFSFPALAQPNAAPETAFIHFNVTIRNPNQKVEIHYDSIESTVYYREQAIGTASLASEAFDQESKNTTVFYKEISGPSLTVSGQRWINMQSDRTAGSVSFRLEITSVIKFEVFSRWNTKKHKMHANCPAVVGPDGLLLAPFRDERCSIYFT</sequence>
<evidence type="ECO:0000313" key="8">
    <source>
        <dbReference type="Proteomes" id="UP001153076"/>
    </source>
</evidence>
<evidence type="ECO:0000256" key="5">
    <source>
        <dbReference type="SAM" id="Phobius"/>
    </source>
</evidence>
<keyword evidence="2 5" id="KW-0812">Transmembrane</keyword>
<evidence type="ECO:0000256" key="2">
    <source>
        <dbReference type="ARBA" id="ARBA00022692"/>
    </source>
</evidence>
<keyword evidence="3 5" id="KW-1133">Transmembrane helix</keyword>
<organism evidence="7 8">
    <name type="scientific">Carnegiea gigantea</name>
    <dbReference type="NCBI Taxonomy" id="171969"/>
    <lineage>
        <taxon>Eukaryota</taxon>
        <taxon>Viridiplantae</taxon>
        <taxon>Streptophyta</taxon>
        <taxon>Embryophyta</taxon>
        <taxon>Tracheophyta</taxon>
        <taxon>Spermatophyta</taxon>
        <taxon>Magnoliopsida</taxon>
        <taxon>eudicotyledons</taxon>
        <taxon>Gunneridae</taxon>
        <taxon>Pentapetalae</taxon>
        <taxon>Caryophyllales</taxon>
        <taxon>Cactineae</taxon>
        <taxon>Cactaceae</taxon>
        <taxon>Cactoideae</taxon>
        <taxon>Echinocereeae</taxon>
        <taxon>Carnegiea</taxon>
    </lineage>
</organism>
<evidence type="ECO:0000256" key="4">
    <source>
        <dbReference type="ARBA" id="ARBA00023136"/>
    </source>
</evidence>
<feature type="domain" description="Late embryogenesis abundant protein LEA-2 subgroup" evidence="6">
    <location>
        <begin position="99"/>
        <end position="203"/>
    </location>
</feature>
<dbReference type="AlphaFoldDB" id="A0A9Q1KDR1"/>
<keyword evidence="8" id="KW-1185">Reference proteome</keyword>
<dbReference type="PANTHER" id="PTHR31415">
    <property type="entry name" value="OS05G0367900 PROTEIN"/>
    <property type="match status" value="1"/>
</dbReference>
<dbReference type="InterPro" id="IPR004864">
    <property type="entry name" value="LEA_2"/>
</dbReference>
<reference evidence="7" key="1">
    <citation type="submission" date="2022-04" db="EMBL/GenBank/DDBJ databases">
        <title>Carnegiea gigantea Genome sequencing and assembly v2.</title>
        <authorList>
            <person name="Copetti D."/>
            <person name="Sanderson M.J."/>
            <person name="Burquez A."/>
            <person name="Wojciechowski M.F."/>
        </authorList>
    </citation>
    <scope>NUCLEOTIDE SEQUENCE</scope>
    <source>
        <strain evidence="7">SGP5-SGP5p</strain>
        <tissue evidence="7">Aerial part</tissue>
    </source>
</reference>
<dbReference type="GO" id="GO:0098542">
    <property type="term" value="P:defense response to other organism"/>
    <property type="evidence" value="ECO:0007669"/>
    <property type="project" value="InterPro"/>
</dbReference>
<dbReference type="SUPFAM" id="SSF117070">
    <property type="entry name" value="LEA14-like"/>
    <property type="match status" value="1"/>
</dbReference>
<dbReference type="OrthoDB" id="779224at2759"/>
<evidence type="ECO:0000256" key="1">
    <source>
        <dbReference type="ARBA" id="ARBA00004167"/>
    </source>
</evidence>
<accession>A0A9Q1KDR1</accession>
<proteinExistence type="predicted"/>
<evidence type="ECO:0000259" key="6">
    <source>
        <dbReference type="Pfam" id="PF03168"/>
    </source>
</evidence>